<comment type="caution">
    <text evidence="2">The sequence shown here is derived from an EMBL/GenBank/DDBJ whole genome shotgun (WGS) entry which is preliminary data.</text>
</comment>
<gene>
    <name evidence="2" type="ORF">LSCM1_03440</name>
</gene>
<dbReference type="GeneID" id="92513494"/>
<dbReference type="Proteomes" id="UP000673552">
    <property type="component" value="Unassembled WGS sequence"/>
</dbReference>
<reference evidence="3" key="1">
    <citation type="journal article" date="2021" name="Microbiol. Resour. Announc.">
        <title>LGAAP: Leishmaniinae Genome Assembly and Annotation Pipeline.</title>
        <authorList>
            <person name="Almutairi H."/>
            <person name="Urbaniak M.D."/>
            <person name="Bates M.D."/>
            <person name="Jariyapan N."/>
            <person name="Kwakye-Nuako G."/>
            <person name="Thomaz-Soccol V."/>
            <person name="Al-Salem W.S."/>
            <person name="Dillon R.J."/>
            <person name="Bates P.A."/>
            <person name="Gatherer D."/>
        </authorList>
    </citation>
    <scope>NUCLEOTIDE SEQUENCE [LARGE SCALE GENOMIC DNA]</scope>
</reference>
<sequence length="172" mass="18326">MQRAYRELCPHPPARRALPEAGVALRRTSGRPGDTPEKGRAHLRTLGELADGLSEYHDPLWKGCEVPRALCDRDAIAARGRGPAAEAGEEPRPNAAPVCGRDEPPRSGASSAAPREPCGGPPIHPEGRRPLPGSEQPQKGTSSWLTWAQAALETYEDGTYDAICFTDASADG</sequence>
<dbReference type="EMBL" id="JAFEUZ010000027">
    <property type="protein sequence ID" value="KAG5475327.1"/>
    <property type="molecule type" value="Genomic_DNA"/>
</dbReference>
<keyword evidence="3" id="KW-1185">Reference proteome</keyword>
<protein>
    <submittedName>
        <fullName evidence="2">Uncharacterized protein</fullName>
    </submittedName>
</protein>
<accession>A0A836KJM3</accession>
<feature type="compositionally biased region" description="Polar residues" evidence="1">
    <location>
        <begin position="135"/>
        <end position="144"/>
    </location>
</feature>
<dbReference type="AlphaFoldDB" id="A0A836KJM3"/>
<evidence type="ECO:0000313" key="2">
    <source>
        <dbReference type="EMBL" id="KAG5475327.1"/>
    </source>
</evidence>
<feature type="region of interest" description="Disordered" evidence="1">
    <location>
        <begin position="80"/>
        <end position="144"/>
    </location>
</feature>
<dbReference type="KEGG" id="lmat:92513494"/>
<name>A0A836KJM3_9TRYP</name>
<feature type="region of interest" description="Disordered" evidence="1">
    <location>
        <begin position="1"/>
        <end position="42"/>
    </location>
</feature>
<dbReference type="RefSeq" id="XP_067177592.1">
    <property type="nucleotide sequence ID" value="XM_067320982.1"/>
</dbReference>
<proteinExistence type="predicted"/>
<evidence type="ECO:0000256" key="1">
    <source>
        <dbReference type="SAM" id="MobiDB-lite"/>
    </source>
</evidence>
<reference evidence="3" key="2">
    <citation type="journal article" date="2021" name="Sci. Data">
        <title>Chromosome-scale genome sequencing, assembly and annotation of six genomes from subfamily Leishmaniinae.</title>
        <authorList>
            <person name="Almutairi H."/>
            <person name="Urbaniak M.D."/>
            <person name="Bates M.D."/>
            <person name="Jariyapan N."/>
            <person name="Kwakye-Nuako G."/>
            <person name="Thomaz Soccol V."/>
            <person name="Al-Salem W.S."/>
            <person name="Dillon R.J."/>
            <person name="Bates P.A."/>
            <person name="Gatherer D."/>
        </authorList>
    </citation>
    <scope>NUCLEOTIDE SEQUENCE [LARGE SCALE GENOMIC DNA]</scope>
</reference>
<evidence type="ECO:0000313" key="3">
    <source>
        <dbReference type="Proteomes" id="UP000673552"/>
    </source>
</evidence>
<organism evidence="2 3">
    <name type="scientific">Leishmania martiniquensis</name>
    <dbReference type="NCBI Taxonomy" id="1580590"/>
    <lineage>
        <taxon>Eukaryota</taxon>
        <taxon>Discoba</taxon>
        <taxon>Euglenozoa</taxon>
        <taxon>Kinetoplastea</taxon>
        <taxon>Metakinetoplastina</taxon>
        <taxon>Trypanosomatida</taxon>
        <taxon>Trypanosomatidae</taxon>
        <taxon>Leishmaniinae</taxon>
        <taxon>Leishmania</taxon>
    </lineage>
</organism>